<dbReference type="PANTHER" id="PTHR31508">
    <property type="entry name" value="PROTEIN PITCHFORK"/>
    <property type="match status" value="1"/>
</dbReference>
<dbReference type="EMBL" id="JAZGQO010000002">
    <property type="protein sequence ID" value="KAK6190874.1"/>
    <property type="molecule type" value="Genomic_DNA"/>
</dbReference>
<dbReference type="InterPro" id="IPR033602">
    <property type="entry name" value="CIMAP3"/>
</dbReference>
<evidence type="ECO:0000256" key="1">
    <source>
        <dbReference type="SAM" id="MobiDB-lite"/>
    </source>
</evidence>
<dbReference type="InterPro" id="IPR010736">
    <property type="entry name" value="SHIPPO-rpt"/>
</dbReference>
<keyword evidence="3" id="KW-1185">Reference proteome</keyword>
<dbReference type="Pfam" id="PF07004">
    <property type="entry name" value="SHIPPO-rpt"/>
    <property type="match status" value="2"/>
</dbReference>
<evidence type="ECO:0000313" key="2">
    <source>
        <dbReference type="EMBL" id="KAK6190874.1"/>
    </source>
</evidence>
<protein>
    <recommendedName>
        <fullName evidence="4">Protein pitchfork</fullName>
    </recommendedName>
</protein>
<evidence type="ECO:0000313" key="3">
    <source>
        <dbReference type="Proteomes" id="UP001347796"/>
    </source>
</evidence>
<dbReference type="AlphaFoldDB" id="A0AAN8KCM5"/>
<evidence type="ECO:0008006" key="4">
    <source>
        <dbReference type="Google" id="ProtNLM"/>
    </source>
</evidence>
<sequence>MPPNRFGNEVVPLRGAPHRGPGCYENEEKTNFWYGVEHKITSEKGYTLGARTAARIPKHTVIQNPCPTTYQKTCTDPKTFETSKKPFEVGAERFQTKKSSTSIMEASPGPGTYDQSNPRNRQVQWHQSFGGAPVMLPEISVQSTIHKNTDKLFSTKEEKKFFRKLAYLKLYY</sequence>
<dbReference type="Proteomes" id="UP001347796">
    <property type="component" value="Unassembled WGS sequence"/>
</dbReference>
<proteinExistence type="predicted"/>
<organism evidence="2 3">
    <name type="scientific">Patella caerulea</name>
    <name type="common">Rayed Mediterranean limpet</name>
    <dbReference type="NCBI Taxonomy" id="87958"/>
    <lineage>
        <taxon>Eukaryota</taxon>
        <taxon>Metazoa</taxon>
        <taxon>Spiralia</taxon>
        <taxon>Lophotrochozoa</taxon>
        <taxon>Mollusca</taxon>
        <taxon>Gastropoda</taxon>
        <taxon>Patellogastropoda</taxon>
        <taxon>Patelloidea</taxon>
        <taxon>Patellidae</taxon>
        <taxon>Patella</taxon>
    </lineage>
</organism>
<gene>
    <name evidence="2" type="ORF">SNE40_002648</name>
</gene>
<reference evidence="2 3" key="1">
    <citation type="submission" date="2024-01" db="EMBL/GenBank/DDBJ databases">
        <title>The genome of the rayed Mediterranean limpet Patella caerulea (Linnaeus, 1758).</title>
        <authorList>
            <person name="Anh-Thu Weber A."/>
            <person name="Halstead-Nussloch G."/>
        </authorList>
    </citation>
    <scope>NUCLEOTIDE SEQUENCE [LARGE SCALE GENOMIC DNA]</scope>
    <source>
        <strain evidence="2">AATW-2023a</strain>
        <tissue evidence="2">Whole specimen</tissue>
    </source>
</reference>
<comment type="caution">
    <text evidence="2">The sequence shown here is derived from an EMBL/GenBank/DDBJ whole genome shotgun (WGS) entry which is preliminary data.</text>
</comment>
<accession>A0AAN8KCM5</accession>
<dbReference type="GO" id="GO:0008092">
    <property type="term" value="F:cytoskeletal protein binding"/>
    <property type="evidence" value="ECO:0007669"/>
    <property type="project" value="TreeGrafter"/>
</dbReference>
<name>A0AAN8KCM5_PATCE</name>
<feature type="region of interest" description="Disordered" evidence="1">
    <location>
        <begin position="94"/>
        <end position="117"/>
    </location>
</feature>
<dbReference type="GO" id="GO:0031344">
    <property type="term" value="P:regulation of cell projection organization"/>
    <property type="evidence" value="ECO:0007669"/>
    <property type="project" value="TreeGrafter"/>
</dbReference>
<dbReference type="PANTHER" id="PTHR31508:SF2">
    <property type="entry name" value="PROTEIN PITCHFORK"/>
    <property type="match status" value="1"/>
</dbReference>